<feature type="compositionally biased region" description="Low complexity" evidence="1">
    <location>
        <begin position="1"/>
        <end position="16"/>
    </location>
</feature>
<feature type="transmembrane region" description="Helical" evidence="2">
    <location>
        <begin position="375"/>
        <end position="393"/>
    </location>
</feature>
<dbReference type="RefSeq" id="WP_179421490.1">
    <property type="nucleotide sequence ID" value="NZ_JACCAB010000001.1"/>
</dbReference>
<feature type="transmembrane region" description="Helical" evidence="2">
    <location>
        <begin position="342"/>
        <end position="363"/>
    </location>
</feature>
<feature type="transmembrane region" description="Helical" evidence="2">
    <location>
        <begin position="202"/>
        <end position="221"/>
    </location>
</feature>
<comment type="caution">
    <text evidence="3">The sequence shown here is derived from an EMBL/GenBank/DDBJ whole genome shotgun (WGS) entry which is preliminary data.</text>
</comment>
<reference evidence="3 4" key="1">
    <citation type="submission" date="2020-07" db="EMBL/GenBank/DDBJ databases">
        <title>Sequencing the genomes of 1000 actinobacteria strains.</title>
        <authorList>
            <person name="Klenk H.-P."/>
        </authorList>
    </citation>
    <scope>NUCLEOTIDE SEQUENCE [LARGE SCALE GENOMIC DNA]</scope>
    <source>
        <strain evidence="3 4">DSM 23987</strain>
    </source>
</reference>
<feature type="transmembrane region" description="Helical" evidence="2">
    <location>
        <begin position="409"/>
        <end position="428"/>
    </location>
</feature>
<feature type="transmembrane region" description="Helical" evidence="2">
    <location>
        <begin position="227"/>
        <end position="245"/>
    </location>
</feature>
<keyword evidence="2" id="KW-1133">Transmembrane helix</keyword>
<evidence type="ECO:0000313" key="4">
    <source>
        <dbReference type="Proteomes" id="UP000573599"/>
    </source>
</evidence>
<dbReference type="Proteomes" id="UP000573599">
    <property type="component" value="Unassembled WGS sequence"/>
</dbReference>
<feature type="transmembrane region" description="Helical" evidence="2">
    <location>
        <begin position="175"/>
        <end position="195"/>
    </location>
</feature>
<sequence>MEDLTAQGGTVATAAGPSGSQPLAPSMSAARPGLTSRRPTSAQLLCLATLGSVAAASAWILAAALTAGHGLDHTDEGLYLLSYRWWNTDLRTFTGAQFVYGPVFQLLGHNVASLRLVRVLTIIGASAAFGWSFMRWLRIRRPNAPATRWWEAAGTTAIVACAGMSYSWLPLSPGYNDLSLLGGLLAAAVVLRMAAEVELGRAIPAWLALSTGPLVFAMLIAKWASSALTLLVVAVVAVVMIAPGGYRQMVRLVVLALASFVLTIVAVQLFLVRLDQAIPLMLSTNKLIAAGSNSPESLLLMYRLRFGELITRMAQEHWVLLSVTLIALLIRDRVGPKATAVVLVAAAAAAARSCWILVAGGALTGGNANIPKYSVAPTLVIATTLIVALGALLDWRRPTGQASSLRREGWRGAAMVALLLLLPFTQAAGTGNPIYYMAFNCFPPFAALIIFVLTGIEATPRAARAITATAAAGAVVLSASIATSGLLLHPYRVPAPSLTTAHASGVPALSSVTLTPEKAAGYSQLARLVGPYLKPGGGTYMMGFDGLPGVIFALDGRSVGEGWYSARDRRRTAAGIRAACPGGKGPWGSRPPILVFSRKVSGSEIRALKACGLTFSRDYRQLASASQTMGLTVYVGTAELAAHEKSMQ</sequence>
<keyword evidence="2" id="KW-0812">Transmembrane</keyword>
<evidence type="ECO:0000313" key="3">
    <source>
        <dbReference type="EMBL" id="NYG07100.1"/>
    </source>
</evidence>
<protein>
    <submittedName>
        <fullName evidence="3">Uncharacterized protein</fullName>
    </submittedName>
</protein>
<dbReference type="EMBL" id="JACCAB010000001">
    <property type="protein sequence ID" value="NYG07100.1"/>
    <property type="molecule type" value="Genomic_DNA"/>
</dbReference>
<gene>
    <name evidence="3" type="ORF">BJ986_001587</name>
</gene>
<feature type="transmembrane region" description="Helical" evidence="2">
    <location>
        <begin position="149"/>
        <end position="169"/>
    </location>
</feature>
<proteinExistence type="predicted"/>
<accession>A0A852WEE1</accession>
<feature type="transmembrane region" description="Helical" evidence="2">
    <location>
        <begin position="252"/>
        <end position="272"/>
    </location>
</feature>
<name>A0A852WEE1_9MICO</name>
<evidence type="ECO:0000256" key="1">
    <source>
        <dbReference type="SAM" id="MobiDB-lite"/>
    </source>
</evidence>
<feature type="transmembrane region" description="Helical" evidence="2">
    <location>
        <begin position="44"/>
        <end position="65"/>
    </location>
</feature>
<organism evidence="3 4">
    <name type="scientific">Pedococcus badiiscoriae</name>
    <dbReference type="NCBI Taxonomy" id="642776"/>
    <lineage>
        <taxon>Bacteria</taxon>
        <taxon>Bacillati</taxon>
        <taxon>Actinomycetota</taxon>
        <taxon>Actinomycetes</taxon>
        <taxon>Micrococcales</taxon>
        <taxon>Intrasporangiaceae</taxon>
        <taxon>Pedococcus</taxon>
    </lineage>
</organism>
<evidence type="ECO:0000256" key="2">
    <source>
        <dbReference type="SAM" id="Phobius"/>
    </source>
</evidence>
<dbReference type="AlphaFoldDB" id="A0A852WEE1"/>
<keyword evidence="4" id="KW-1185">Reference proteome</keyword>
<feature type="transmembrane region" description="Helical" evidence="2">
    <location>
        <begin position="434"/>
        <end position="453"/>
    </location>
</feature>
<keyword evidence="2" id="KW-0472">Membrane</keyword>
<feature type="transmembrane region" description="Helical" evidence="2">
    <location>
        <begin position="465"/>
        <end position="488"/>
    </location>
</feature>
<feature type="transmembrane region" description="Helical" evidence="2">
    <location>
        <begin position="116"/>
        <end position="137"/>
    </location>
</feature>
<feature type="transmembrane region" description="Helical" evidence="2">
    <location>
        <begin position="309"/>
        <end position="330"/>
    </location>
</feature>
<feature type="region of interest" description="Disordered" evidence="1">
    <location>
        <begin position="1"/>
        <end position="35"/>
    </location>
</feature>